<keyword evidence="2" id="KW-1185">Reference proteome</keyword>
<dbReference type="EMBL" id="JAKRRX010000006">
    <property type="protein sequence ID" value="MCW8332580.1"/>
    <property type="molecule type" value="Genomic_DNA"/>
</dbReference>
<accession>A0A9X3CBG5</accession>
<dbReference type="RefSeq" id="WP_265686337.1">
    <property type="nucleotide sequence ID" value="NZ_JAKRRX010000006.1"/>
</dbReference>
<evidence type="ECO:0000313" key="1">
    <source>
        <dbReference type="EMBL" id="MCW8332580.1"/>
    </source>
</evidence>
<proteinExistence type="predicted"/>
<dbReference type="AlphaFoldDB" id="A0A9X3CBG5"/>
<dbReference type="Proteomes" id="UP001155586">
    <property type="component" value="Unassembled WGS sequence"/>
</dbReference>
<dbReference type="Pfam" id="PF08856">
    <property type="entry name" value="DUF1826"/>
    <property type="match status" value="1"/>
</dbReference>
<name>A0A9X3CBG5_9VIBR</name>
<comment type="caution">
    <text evidence="1">The sequence shown here is derived from an EMBL/GenBank/DDBJ whole genome shotgun (WGS) entry which is preliminary data.</text>
</comment>
<organism evidence="1 2">
    <name type="scientific">Vibrio paucivorans</name>
    <dbReference type="NCBI Taxonomy" id="2829489"/>
    <lineage>
        <taxon>Bacteria</taxon>
        <taxon>Pseudomonadati</taxon>
        <taxon>Pseudomonadota</taxon>
        <taxon>Gammaproteobacteria</taxon>
        <taxon>Vibrionales</taxon>
        <taxon>Vibrionaceae</taxon>
        <taxon>Vibrio</taxon>
    </lineage>
</organism>
<evidence type="ECO:0000313" key="2">
    <source>
        <dbReference type="Proteomes" id="UP001155586"/>
    </source>
</evidence>
<gene>
    <name evidence="1" type="ORF">MD483_01875</name>
</gene>
<protein>
    <submittedName>
        <fullName evidence="1">DUF1826 domain-containing protein</fullName>
    </submittedName>
</protein>
<reference evidence="1" key="1">
    <citation type="submission" date="2022-02" db="EMBL/GenBank/DDBJ databases">
        <title>Vibrio sp. nov., a new bacterium isolated from Bohai sea, China.</title>
        <authorList>
            <person name="Yuan Y."/>
        </authorList>
    </citation>
    <scope>NUCLEOTIDE SEQUENCE</scope>
    <source>
        <strain evidence="1">DBSS07</strain>
    </source>
</reference>
<sequence length="226" mass="24731">MNSALSESPSRIAIEKGSALQSCSTGKKAKVLGDIYQEHLNIAIWQRSFGSEFKRSLQEFVDFHPQFNKSLSVSPRNALAALEKATDGSAPAVLLEDLAELVDMFCCLFDLEDVGLRIAVLSNAMCPRFHVDKVPCRLVTTYHGVATDWLPNYTLDRTKLGRGSNGQTDAESGLYADESDIQCMSTGDVALLKGETWIGNEDNALVHRSPINFSGEARLLVTIDFG</sequence>
<dbReference type="InterPro" id="IPR014955">
    <property type="entry name" value="DUF1826"/>
</dbReference>